<dbReference type="EMBL" id="CP113520">
    <property type="protein sequence ID" value="WAJ30783.1"/>
    <property type="molecule type" value="Genomic_DNA"/>
</dbReference>
<organism evidence="1 2">
    <name type="scientific">Antarcticirhabdus aurantiaca</name>
    <dbReference type="NCBI Taxonomy" id="2606717"/>
    <lineage>
        <taxon>Bacteria</taxon>
        <taxon>Pseudomonadati</taxon>
        <taxon>Pseudomonadota</taxon>
        <taxon>Alphaproteobacteria</taxon>
        <taxon>Hyphomicrobiales</taxon>
        <taxon>Aurantimonadaceae</taxon>
        <taxon>Antarcticirhabdus</taxon>
    </lineage>
</organism>
<proteinExistence type="predicted"/>
<sequence>MRLPRAIRLDPSDAFIFDPAAEPGEWVVPGAFRFWGADPAGLSGKPRQAFRSGFLGLSSFGWSTLATVSEATSAEREAAVTLLSQQLVRHMGAPSEAEARPAAEGEIAVAASLCDHPVGTILAVERTLEDGEIRERFRTLHRRAGARLDPARAFAFVPVEEEEPVEDFDIRTLGRTGS</sequence>
<keyword evidence="2" id="KW-1185">Reference proteome</keyword>
<gene>
    <name evidence="1" type="ORF">OXU80_11515</name>
</gene>
<reference evidence="1" key="1">
    <citation type="submission" date="2022-11" db="EMBL/GenBank/DDBJ databases">
        <title>beta-Carotene-producing bacterium, Jeongeuplla avenae sp. nov., alleviates the salt stress of Arabidopsis seedlings.</title>
        <authorList>
            <person name="Jiang L."/>
            <person name="Lee J."/>
        </authorList>
    </citation>
    <scope>NUCLEOTIDE SEQUENCE</scope>
    <source>
        <strain evidence="1">DY_R2A_6</strain>
    </source>
</reference>
<evidence type="ECO:0000313" key="1">
    <source>
        <dbReference type="EMBL" id="WAJ30783.1"/>
    </source>
</evidence>
<name>A0ACD4NVI0_9HYPH</name>
<evidence type="ECO:0000313" key="2">
    <source>
        <dbReference type="Proteomes" id="UP001163223"/>
    </source>
</evidence>
<accession>A0ACD4NVI0</accession>
<protein>
    <submittedName>
        <fullName evidence="1">DUF6505 family protein</fullName>
    </submittedName>
</protein>
<dbReference type="Proteomes" id="UP001163223">
    <property type="component" value="Chromosome"/>
</dbReference>